<evidence type="ECO:0000313" key="2">
    <source>
        <dbReference type="Proteomes" id="UP000289856"/>
    </source>
</evidence>
<evidence type="ECO:0000313" key="1">
    <source>
        <dbReference type="EMBL" id="BBI32376.1"/>
    </source>
</evidence>
<proteinExistence type="predicted"/>
<sequence length="74" mass="8314">MAETARERMVRGYANAIYLDGTRRFETIVASYDTDVKIYAGTKFTLPQIDAALATERITEGEYLETLRYTPGSA</sequence>
<reference evidence="1 2" key="1">
    <citation type="submission" date="2019-01" db="EMBL/GenBank/DDBJ databases">
        <title>Complete genome sequence of Cohnella hallensis HS21 isolated from Korean fir (Abies koreana) rhizospheric soil.</title>
        <authorList>
            <person name="Jiang L."/>
            <person name="Kang S.W."/>
            <person name="Kim S."/>
            <person name="Jung J."/>
            <person name="Kim C.Y."/>
            <person name="Kim D.H."/>
            <person name="Kim S.W."/>
            <person name="Lee J."/>
        </authorList>
    </citation>
    <scope>NUCLEOTIDE SEQUENCE [LARGE SCALE GENOMIC DNA]</scope>
    <source>
        <strain evidence="1 2">HS21</strain>
    </source>
</reference>
<keyword evidence="2" id="KW-1185">Reference proteome</keyword>
<dbReference type="KEGG" id="cohn:KCTCHS21_17750"/>
<dbReference type="RefSeq" id="WP_130606859.1">
    <property type="nucleotide sequence ID" value="NZ_AP019400.1"/>
</dbReference>
<dbReference type="EMBL" id="AP019400">
    <property type="protein sequence ID" value="BBI32376.1"/>
    <property type="molecule type" value="Genomic_DNA"/>
</dbReference>
<dbReference type="OrthoDB" id="2937657at2"/>
<accession>A0A3T1D2N9</accession>
<dbReference type="Proteomes" id="UP000289856">
    <property type="component" value="Chromosome"/>
</dbReference>
<name>A0A3T1D2N9_9BACL</name>
<organism evidence="1 2">
    <name type="scientific">Cohnella abietis</name>
    <dbReference type="NCBI Taxonomy" id="2507935"/>
    <lineage>
        <taxon>Bacteria</taxon>
        <taxon>Bacillati</taxon>
        <taxon>Bacillota</taxon>
        <taxon>Bacilli</taxon>
        <taxon>Bacillales</taxon>
        <taxon>Paenibacillaceae</taxon>
        <taxon>Cohnella</taxon>
    </lineage>
</organism>
<protein>
    <submittedName>
        <fullName evidence="1">Uncharacterized protein</fullName>
    </submittedName>
</protein>
<gene>
    <name evidence="1" type="ORF">KCTCHS21_17750</name>
</gene>
<dbReference type="AlphaFoldDB" id="A0A3T1D2N9"/>